<dbReference type="OrthoDB" id="3366231at2759"/>
<keyword evidence="2" id="KW-0378">Hydrolase</keyword>
<feature type="domain" description="Helitron helicase-like" evidence="1">
    <location>
        <begin position="285"/>
        <end position="435"/>
    </location>
</feature>
<keyword evidence="3" id="KW-1185">Reference proteome</keyword>
<protein>
    <submittedName>
        <fullName evidence="2">ATP-dependent DNA helicase</fullName>
    </submittedName>
</protein>
<keyword evidence="2" id="KW-0547">Nucleotide-binding</keyword>
<dbReference type="AlphaFoldDB" id="A0A8H6XNL4"/>
<dbReference type="Proteomes" id="UP000623467">
    <property type="component" value="Unassembled WGS sequence"/>
</dbReference>
<dbReference type="Pfam" id="PF14214">
    <property type="entry name" value="Helitron_like_N"/>
    <property type="match status" value="1"/>
</dbReference>
<evidence type="ECO:0000259" key="1">
    <source>
        <dbReference type="Pfam" id="PF14214"/>
    </source>
</evidence>
<dbReference type="PANTHER" id="PTHR45786">
    <property type="entry name" value="DNA BINDING PROTEIN-LIKE"/>
    <property type="match status" value="1"/>
</dbReference>
<evidence type="ECO:0000313" key="2">
    <source>
        <dbReference type="EMBL" id="KAF7344342.1"/>
    </source>
</evidence>
<comment type="caution">
    <text evidence="2">The sequence shown here is derived from an EMBL/GenBank/DDBJ whole genome shotgun (WGS) entry which is preliminary data.</text>
</comment>
<name>A0A8H6XNL4_9AGAR</name>
<dbReference type="GO" id="GO:0004386">
    <property type="term" value="F:helicase activity"/>
    <property type="evidence" value="ECO:0007669"/>
    <property type="project" value="UniProtKB-KW"/>
</dbReference>
<dbReference type="InterPro" id="IPR025476">
    <property type="entry name" value="Helitron_helicase-like"/>
</dbReference>
<proteinExistence type="predicted"/>
<evidence type="ECO:0000313" key="3">
    <source>
        <dbReference type="Proteomes" id="UP000623467"/>
    </source>
</evidence>
<sequence>MANTTPTWHIGGISDPRLAWGAVYRGKQHQCPTCGVILLTGEKPGFCCGPGGSKFNDVRPLPPLPPEFDIFLNDPRVSHLSRILNLMLSFASLETTQPFPQIDGPPGFMAIQGRVYHRVRPNHHNSAVRWLLYDGFVETTPPHQHSDWFASIPDTWITAFKDALLRINSFAINLRFLGQLNTSGPTNARIILQDTGTSEIAAIMSYSNTTQSEIKARRMIVVTANGENQSVSTVSRYWEPLSYPLLFPHGTLGWGIVGSTRDNRLDEPLDPNADIPTTQMWHYRARLLREPRFQIFGRLANEYIVDMFSRDLESRLAYIRSNQVRLRQNDAALMGVSNELEPNENIYLPASFLGSKRWASEQISDSLAIAACHGNPTFFVTMTCNPEWPEIQSQLRPGQDYTDIPMVVVRVFKRKFALLLQTLKTMFVNVGRPVYYCVDPAEIDSIVSAEIPDDAADAALVRKFMMHNHPLPSRPASKYCQRESADGTRTCRFHYPKPLQDETTIDIEGRVHYRRRRNGDEMVVPHCLPLLRKFKCHINFEIAGSSHLFQYLFKYIHKAGDSTRYRVTTTNDDPVDEIEEFWDARYLSAGEAAWRIMGFHVTKKEPSVTALPIHLPDATSNHQYHRSTNSSVLSQLNRYFLRPTGSFVTNGTPRLFDDLTYTEYYTLFRLASSAPRKAAYFFGTAK</sequence>
<keyword evidence="2" id="KW-0347">Helicase</keyword>
<reference evidence="2" key="1">
    <citation type="submission" date="2020-05" db="EMBL/GenBank/DDBJ databases">
        <title>Mycena genomes resolve the evolution of fungal bioluminescence.</title>
        <authorList>
            <person name="Tsai I.J."/>
        </authorList>
    </citation>
    <scope>NUCLEOTIDE SEQUENCE</scope>
    <source>
        <strain evidence="2">160909Yilan</strain>
    </source>
</reference>
<keyword evidence="2" id="KW-0067">ATP-binding</keyword>
<accession>A0A8H6XNL4</accession>
<dbReference type="PANTHER" id="PTHR45786:SF74">
    <property type="entry name" value="ATP-DEPENDENT DNA HELICASE"/>
    <property type="match status" value="1"/>
</dbReference>
<gene>
    <name evidence="2" type="ORF">MSAN_01915200</name>
</gene>
<organism evidence="2 3">
    <name type="scientific">Mycena sanguinolenta</name>
    <dbReference type="NCBI Taxonomy" id="230812"/>
    <lineage>
        <taxon>Eukaryota</taxon>
        <taxon>Fungi</taxon>
        <taxon>Dikarya</taxon>
        <taxon>Basidiomycota</taxon>
        <taxon>Agaricomycotina</taxon>
        <taxon>Agaricomycetes</taxon>
        <taxon>Agaricomycetidae</taxon>
        <taxon>Agaricales</taxon>
        <taxon>Marasmiineae</taxon>
        <taxon>Mycenaceae</taxon>
        <taxon>Mycena</taxon>
    </lineage>
</organism>
<dbReference type="EMBL" id="JACAZH010000021">
    <property type="protein sequence ID" value="KAF7344342.1"/>
    <property type="molecule type" value="Genomic_DNA"/>
</dbReference>